<dbReference type="OrthoDB" id="4158609at2759"/>
<reference evidence="3" key="3">
    <citation type="journal article" date="2010" name="Genome Res.">
        <title>Population genomic sequencing of Coccidioides fungi reveals recent hybridization and transposon control.</title>
        <authorList>
            <person name="Neafsey D.E."/>
            <person name="Barker B.M."/>
            <person name="Sharpton T.J."/>
            <person name="Stajich J.E."/>
            <person name="Park D.J."/>
            <person name="Whiston E."/>
            <person name="Hung C.-Y."/>
            <person name="McMahan C."/>
            <person name="White J."/>
            <person name="Sykes S."/>
            <person name="Heiman D."/>
            <person name="Young S."/>
            <person name="Zeng Q."/>
            <person name="Abouelleil A."/>
            <person name="Aftuck L."/>
            <person name="Bessette D."/>
            <person name="Brown A."/>
            <person name="FitzGerald M."/>
            <person name="Lui A."/>
            <person name="Macdonald J.P."/>
            <person name="Priest M."/>
            <person name="Orbach M.J."/>
            <person name="Galgiani J.N."/>
            <person name="Kirkland T.N."/>
            <person name="Cole G.T."/>
            <person name="Birren B.W."/>
            <person name="Henn M.R."/>
            <person name="Taylor J.W."/>
            <person name="Rounsley S.D."/>
        </authorList>
    </citation>
    <scope>NUCLEOTIDE SEQUENCE [LARGE SCALE GENOMIC DNA]</scope>
    <source>
        <strain evidence="3">RMSCC 3488</strain>
    </source>
</reference>
<protein>
    <submittedName>
        <fullName evidence="2">Uncharacterized protein</fullName>
    </submittedName>
</protein>
<reference evidence="2 3" key="1">
    <citation type="submission" date="2007-06" db="EMBL/GenBank/DDBJ databases">
        <title>The Genome Sequence of Coccidioides posadasii RMSCC_3488.</title>
        <authorList>
            <consortium name="Coccidioides Genome Resources Consortium"/>
            <consortium name="The Broad Institute Genome Sequencing Platform"/>
            <person name="Henn M.R."/>
            <person name="Sykes S."/>
            <person name="Young S."/>
            <person name="Jaffe D."/>
            <person name="Berlin A."/>
            <person name="Alvarez P."/>
            <person name="Butler J."/>
            <person name="Gnerre S."/>
            <person name="Grabherr M."/>
            <person name="Mauceli E."/>
            <person name="Brockman W."/>
            <person name="Kodira C."/>
            <person name="Alvarado L."/>
            <person name="Zeng Q."/>
            <person name="Crawford M."/>
            <person name="Antoine C."/>
            <person name="Devon K."/>
            <person name="Galgiani J."/>
            <person name="Orsborn K."/>
            <person name="Lewis M.L."/>
            <person name="Nusbaum C."/>
            <person name="Galagan J."/>
            <person name="Birren B."/>
        </authorList>
    </citation>
    <scope>NUCLEOTIDE SEQUENCE [LARGE SCALE GENOMIC DNA]</scope>
    <source>
        <strain evidence="2 3">RMSCC 3488</strain>
    </source>
</reference>
<name>A0A0J6FS11_COCPO</name>
<reference evidence="3" key="2">
    <citation type="journal article" date="2009" name="Genome Res.">
        <title>Comparative genomic analyses of the human fungal pathogens Coccidioides and their relatives.</title>
        <authorList>
            <person name="Sharpton T.J."/>
            <person name="Stajich J.E."/>
            <person name="Rounsley S.D."/>
            <person name="Gardner M.J."/>
            <person name="Wortman J.R."/>
            <person name="Jordar V.S."/>
            <person name="Maiti R."/>
            <person name="Kodira C.D."/>
            <person name="Neafsey D.E."/>
            <person name="Zeng Q."/>
            <person name="Hung C.-Y."/>
            <person name="McMahan C."/>
            <person name="Muszewska A."/>
            <person name="Grynberg M."/>
            <person name="Mandel M.A."/>
            <person name="Kellner E.M."/>
            <person name="Barker B.M."/>
            <person name="Galgiani J.N."/>
            <person name="Orbach M.J."/>
            <person name="Kirkland T.N."/>
            <person name="Cole G.T."/>
            <person name="Henn M.R."/>
            <person name="Birren B.W."/>
            <person name="Taylor J.W."/>
        </authorList>
    </citation>
    <scope>NUCLEOTIDE SEQUENCE [LARGE SCALE GENOMIC DNA]</scope>
    <source>
        <strain evidence="3">RMSCC 3488</strain>
    </source>
</reference>
<evidence type="ECO:0000256" key="1">
    <source>
        <dbReference type="SAM" id="MobiDB-lite"/>
    </source>
</evidence>
<feature type="compositionally biased region" description="Basic and acidic residues" evidence="1">
    <location>
        <begin position="1"/>
        <end position="11"/>
    </location>
</feature>
<gene>
    <name evidence="2" type="ORF">CPAG_08517</name>
</gene>
<dbReference type="Proteomes" id="UP000054567">
    <property type="component" value="Unassembled WGS sequence"/>
</dbReference>
<proteinExistence type="predicted"/>
<evidence type="ECO:0000313" key="3">
    <source>
        <dbReference type="Proteomes" id="UP000054567"/>
    </source>
</evidence>
<feature type="compositionally biased region" description="Polar residues" evidence="1">
    <location>
        <begin position="52"/>
        <end position="69"/>
    </location>
</feature>
<feature type="compositionally biased region" description="Basic and acidic residues" evidence="1">
    <location>
        <begin position="36"/>
        <end position="51"/>
    </location>
</feature>
<sequence length="175" mass="19783">MVEHPGDRPEHPPVWVRGGPPYYYHPSRPQGAQSPEDMRRDSTETASRTRSEPSTAPTSPILSSVSTFKTPPAEMPKAHTETPVGQAQPTENPPMARRPSLAEPRRSSPSTSTLAGQQQYAGLMYQKRASLDEEVNRRKASWREQPVGSNPDDARWFVRWWDTFTRGPRHGLRKE</sequence>
<feature type="region of interest" description="Disordered" evidence="1">
    <location>
        <begin position="1"/>
        <end position="119"/>
    </location>
</feature>
<dbReference type="VEuPathDB" id="FungiDB:CPAG_08517"/>
<accession>A0A0J6FS11</accession>
<feature type="compositionally biased region" description="Polar residues" evidence="1">
    <location>
        <begin position="107"/>
        <end position="119"/>
    </location>
</feature>
<evidence type="ECO:0000313" key="2">
    <source>
        <dbReference type="EMBL" id="KMM72220.1"/>
    </source>
</evidence>
<organism evidence="2 3">
    <name type="scientific">Coccidioides posadasii RMSCC 3488</name>
    <dbReference type="NCBI Taxonomy" id="454284"/>
    <lineage>
        <taxon>Eukaryota</taxon>
        <taxon>Fungi</taxon>
        <taxon>Dikarya</taxon>
        <taxon>Ascomycota</taxon>
        <taxon>Pezizomycotina</taxon>
        <taxon>Eurotiomycetes</taxon>
        <taxon>Eurotiomycetidae</taxon>
        <taxon>Onygenales</taxon>
        <taxon>Onygenaceae</taxon>
        <taxon>Coccidioides</taxon>
    </lineage>
</organism>
<dbReference type="AlphaFoldDB" id="A0A0J6FS11"/>
<dbReference type="EMBL" id="DS268113">
    <property type="protein sequence ID" value="KMM72220.1"/>
    <property type="molecule type" value="Genomic_DNA"/>
</dbReference>